<evidence type="ECO:0000313" key="2">
    <source>
        <dbReference type="Proteomes" id="UP000245431"/>
    </source>
</evidence>
<gene>
    <name evidence="1" type="ORF">PVE_R2G0534</name>
</gene>
<dbReference type="AlphaFoldDB" id="A0A1D3K8C5"/>
<organism evidence="1 2">
    <name type="scientific">Pseudomonas veronii 1YdBTEX2</name>
    <dbReference type="NCBI Taxonomy" id="1295141"/>
    <lineage>
        <taxon>Bacteria</taxon>
        <taxon>Pseudomonadati</taxon>
        <taxon>Pseudomonadota</taxon>
        <taxon>Gammaproteobacteria</taxon>
        <taxon>Pseudomonadales</taxon>
        <taxon>Pseudomonadaceae</taxon>
        <taxon>Pseudomonas</taxon>
    </lineage>
</organism>
<evidence type="ECO:0000313" key="1">
    <source>
        <dbReference type="EMBL" id="SBW84560.1"/>
    </source>
</evidence>
<reference evidence="2" key="1">
    <citation type="submission" date="2016-07" db="EMBL/GenBank/DDBJ databases">
        <authorList>
            <person name="Florea S."/>
            <person name="Webb J.S."/>
            <person name="Jaromczyk J."/>
            <person name="Schardl C.L."/>
        </authorList>
    </citation>
    <scope>NUCLEOTIDE SEQUENCE [LARGE SCALE GENOMIC DNA]</scope>
    <source>
        <strain evidence="2">1YdBTEX2</strain>
    </source>
</reference>
<protein>
    <submittedName>
        <fullName evidence="1">Uncharacterized protein</fullName>
    </submittedName>
</protein>
<sequence length="129" mass="13899">MPQSLFERLAQFDAAMLASGRPSVPGEDRRAIKLTNSVNPEAGRGFDWLVPEAASTAKIIHHEDSAEFMVFAFDDRSVLVLLQTGFVFSVASGTTASLGKIKAWLESHNIAHGPFSGPSAANQPFDQPN</sequence>
<dbReference type="Proteomes" id="UP000245431">
    <property type="component" value="Chromosome PVE_r2"/>
</dbReference>
<accession>A0A1D3K8C5</accession>
<dbReference type="EMBL" id="LT599584">
    <property type="protein sequence ID" value="SBW84560.1"/>
    <property type="molecule type" value="Genomic_DNA"/>
</dbReference>
<proteinExistence type="predicted"/>
<name>A0A1D3K8C5_PSEVE</name>